<keyword evidence="7" id="KW-1185">Reference proteome</keyword>
<keyword evidence="3" id="KW-0295">Fungicide</keyword>
<evidence type="ECO:0000313" key="7">
    <source>
        <dbReference type="Proteomes" id="UP000324897"/>
    </source>
</evidence>
<dbReference type="InterPro" id="IPR010851">
    <property type="entry name" value="DEFL"/>
</dbReference>
<evidence type="ECO:0000256" key="5">
    <source>
        <dbReference type="SAM" id="Phobius"/>
    </source>
</evidence>
<keyword evidence="5" id="KW-0812">Transmembrane</keyword>
<protein>
    <submittedName>
        <fullName evidence="6">Uncharacterized protein</fullName>
    </submittedName>
</protein>
<organism evidence="6 7">
    <name type="scientific">Eragrostis curvula</name>
    <name type="common">weeping love grass</name>
    <dbReference type="NCBI Taxonomy" id="38414"/>
    <lineage>
        <taxon>Eukaryota</taxon>
        <taxon>Viridiplantae</taxon>
        <taxon>Streptophyta</taxon>
        <taxon>Embryophyta</taxon>
        <taxon>Tracheophyta</taxon>
        <taxon>Spermatophyta</taxon>
        <taxon>Magnoliopsida</taxon>
        <taxon>Liliopsida</taxon>
        <taxon>Poales</taxon>
        <taxon>Poaceae</taxon>
        <taxon>PACMAD clade</taxon>
        <taxon>Chloridoideae</taxon>
        <taxon>Eragrostideae</taxon>
        <taxon>Eragrostidinae</taxon>
        <taxon>Eragrostis</taxon>
    </lineage>
</organism>
<comment type="similarity">
    <text evidence="1">Belongs to the DEFL family.</text>
</comment>
<keyword evidence="5" id="KW-1133">Transmembrane helix</keyword>
<dbReference type="GO" id="GO:0031640">
    <property type="term" value="P:killing of cells of another organism"/>
    <property type="evidence" value="ECO:0007669"/>
    <property type="project" value="UniProtKB-KW"/>
</dbReference>
<evidence type="ECO:0000256" key="2">
    <source>
        <dbReference type="ARBA" id="ARBA00022529"/>
    </source>
</evidence>
<evidence type="ECO:0000256" key="3">
    <source>
        <dbReference type="ARBA" id="ARBA00022577"/>
    </source>
</evidence>
<comment type="caution">
    <text evidence="6">The sequence shown here is derived from an EMBL/GenBank/DDBJ whole genome shotgun (WGS) entry which is preliminary data.</text>
</comment>
<keyword evidence="2" id="KW-0929">Antimicrobial</keyword>
<dbReference type="Pfam" id="PF25052">
    <property type="entry name" value="AtDEF-like"/>
    <property type="match status" value="1"/>
</dbReference>
<feature type="transmembrane region" description="Helical" evidence="5">
    <location>
        <begin position="7"/>
        <end position="30"/>
    </location>
</feature>
<dbReference type="EMBL" id="RWGY01000013">
    <property type="protein sequence ID" value="TVU23373.1"/>
    <property type="molecule type" value="Genomic_DNA"/>
</dbReference>
<name>A0A5J9UHY4_9POAL</name>
<gene>
    <name evidence="6" type="ORF">EJB05_25733</name>
</gene>
<proteinExistence type="inferred from homology"/>
<dbReference type="AlphaFoldDB" id="A0A5J9UHY4"/>
<reference evidence="6 7" key="1">
    <citation type="journal article" date="2019" name="Sci. Rep.">
        <title>A high-quality genome of Eragrostis curvula grass provides insights into Poaceae evolution and supports new strategies to enhance forage quality.</title>
        <authorList>
            <person name="Carballo J."/>
            <person name="Santos B.A.C.M."/>
            <person name="Zappacosta D."/>
            <person name="Garbus I."/>
            <person name="Selva J.P."/>
            <person name="Gallo C.A."/>
            <person name="Diaz A."/>
            <person name="Albertini E."/>
            <person name="Caccamo M."/>
            <person name="Echenique V."/>
        </authorList>
    </citation>
    <scope>NUCLEOTIDE SEQUENCE [LARGE SCALE GENOMIC DNA]</scope>
    <source>
        <strain evidence="7">cv. Victoria</strain>
        <tissue evidence="6">Leaf</tissue>
    </source>
</reference>
<evidence type="ECO:0000256" key="4">
    <source>
        <dbReference type="ARBA" id="ARBA00022821"/>
    </source>
</evidence>
<sequence length="80" mass="8823">MELVRKGAGVLSLSFLMAMVTIVVFSHYAAADYCQVIGPCNWGDCYSFCLKMNYTGDFETFCLPSFSANDHESCCCRVPG</sequence>
<evidence type="ECO:0000256" key="1">
    <source>
        <dbReference type="ARBA" id="ARBA00006722"/>
    </source>
</evidence>
<dbReference type="GO" id="GO:0050832">
    <property type="term" value="P:defense response to fungus"/>
    <property type="evidence" value="ECO:0007669"/>
    <property type="project" value="UniProtKB-KW"/>
</dbReference>
<dbReference type="Proteomes" id="UP000324897">
    <property type="component" value="Chromosome 2"/>
</dbReference>
<dbReference type="Gramene" id="TVU23373">
    <property type="protein sequence ID" value="TVU23373"/>
    <property type="gene ID" value="EJB05_25733"/>
</dbReference>
<evidence type="ECO:0000313" key="6">
    <source>
        <dbReference type="EMBL" id="TVU23373.1"/>
    </source>
</evidence>
<keyword evidence="4" id="KW-0611">Plant defense</keyword>
<accession>A0A5J9UHY4</accession>
<keyword evidence="5" id="KW-0472">Membrane</keyword>